<name>A0A1X2GPN4_9FUNG</name>
<feature type="transmembrane region" description="Helical" evidence="10">
    <location>
        <begin position="175"/>
        <end position="195"/>
    </location>
</feature>
<keyword evidence="4 10" id="KW-0812">Transmembrane</keyword>
<accession>A0A1X2GPN4</accession>
<comment type="similarity">
    <text evidence="2">Belongs to the oligopeptide OPT transporter family.</text>
</comment>
<feature type="transmembrane region" description="Helical" evidence="10">
    <location>
        <begin position="554"/>
        <end position="571"/>
    </location>
</feature>
<keyword evidence="12" id="KW-1185">Reference proteome</keyword>
<reference evidence="11 12" key="1">
    <citation type="submission" date="2016-07" db="EMBL/GenBank/DDBJ databases">
        <title>Pervasive Adenine N6-methylation of Active Genes in Fungi.</title>
        <authorList>
            <consortium name="DOE Joint Genome Institute"/>
            <person name="Mondo S.J."/>
            <person name="Dannebaum R.O."/>
            <person name="Kuo R.C."/>
            <person name="Labutti K."/>
            <person name="Haridas S."/>
            <person name="Kuo A."/>
            <person name="Salamov A."/>
            <person name="Ahrendt S.R."/>
            <person name="Lipzen A."/>
            <person name="Sullivan W."/>
            <person name="Andreopoulos W.B."/>
            <person name="Clum A."/>
            <person name="Lindquist E."/>
            <person name="Daum C."/>
            <person name="Ramamoorthy G.K."/>
            <person name="Gryganskyi A."/>
            <person name="Culley D."/>
            <person name="Magnuson J.K."/>
            <person name="James T.Y."/>
            <person name="O'Malley M.A."/>
            <person name="Stajich J.E."/>
            <person name="Spatafora J.W."/>
            <person name="Visel A."/>
            <person name="Grigoriev I.V."/>
        </authorList>
    </citation>
    <scope>NUCLEOTIDE SEQUENCE [LARGE SCALE GENOMIC DNA]</scope>
    <source>
        <strain evidence="11 12">NRRL 3301</strain>
    </source>
</reference>
<feature type="transmembrane region" description="Helical" evidence="10">
    <location>
        <begin position="74"/>
        <end position="93"/>
    </location>
</feature>
<feature type="compositionally biased region" description="Basic and acidic residues" evidence="9">
    <location>
        <begin position="1"/>
        <end position="28"/>
    </location>
</feature>
<evidence type="ECO:0000256" key="1">
    <source>
        <dbReference type="ARBA" id="ARBA00004141"/>
    </source>
</evidence>
<evidence type="ECO:0000256" key="6">
    <source>
        <dbReference type="ARBA" id="ARBA00022927"/>
    </source>
</evidence>
<comment type="subcellular location">
    <subcellularLocation>
        <location evidence="1">Membrane</location>
        <topology evidence="1">Multi-pass membrane protein</topology>
    </subcellularLocation>
</comment>
<evidence type="ECO:0000313" key="11">
    <source>
        <dbReference type="EMBL" id="ORX58721.1"/>
    </source>
</evidence>
<dbReference type="InterPro" id="IPR004648">
    <property type="entry name" value="Oligpept_transpt"/>
</dbReference>
<evidence type="ECO:0000313" key="12">
    <source>
        <dbReference type="Proteomes" id="UP000242146"/>
    </source>
</evidence>
<dbReference type="EMBL" id="MCGT01000006">
    <property type="protein sequence ID" value="ORX58721.1"/>
    <property type="molecule type" value="Genomic_DNA"/>
</dbReference>
<feature type="transmembrane region" description="Helical" evidence="10">
    <location>
        <begin position="702"/>
        <end position="724"/>
    </location>
</feature>
<evidence type="ECO:0000256" key="7">
    <source>
        <dbReference type="ARBA" id="ARBA00022989"/>
    </source>
</evidence>
<evidence type="ECO:0000256" key="5">
    <source>
        <dbReference type="ARBA" id="ARBA00022856"/>
    </source>
</evidence>
<dbReference type="AlphaFoldDB" id="A0A1X2GPN4"/>
<feature type="transmembrane region" description="Helical" evidence="10">
    <location>
        <begin position="105"/>
        <end position="125"/>
    </location>
</feature>
<dbReference type="GO" id="GO:0015031">
    <property type="term" value="P:protein transport"/>
    <property type="evidence" value="ECO:0007669"/>
    <property type="project" value="UniProtKB-KW"/>
</dbReference>
<protein>
    <submittedName>
        <fullName evidence="11">OPT family small oligopeptide transporter</fullName>
    </submittedName>
</protein>
<evidence type="ECO:0000256" key="8">
    <source>
        <dbReference type="ARBA" id="ARBA00023136"/>
    </source>
</evidence>
<dbReference type="NCBIfam" id="TIGR00728">
    <property type="entry name" value="OPT_sfam"/>
    <property type="match status" value="1"/>
</dbReference>
<feature type="transmembrane region" description="Helical" evidence="10">
    <location>
        <begin position="444"/>
        <end position="463"/>
    </location>
</feature>
<feature type="transmembrane region" description="Helical" evidence="10">
    <location>
        <begin position="623"/>
        <end position="643"/>
    </location>
</feature>
<evidence type="ECO:0000256" key="10">
    <source>
        <dbReference type="SAM" id="Phobius"/>
    </source>
</evidence>
<dbReference type="Proteomes" id="UP000242146">
    <property type="component" value="Unassembled WGS sequence"/>
</dbReference>
<proteinExistence type="inferred from homology"/>
<gene>
    <name evidence="11" type="ORF">DM01DRAFT_1366121</name>
</gene>
<evidence type="ECO:0000256" key="9">
    <source>
        <dbReference type="SAM" id="MobiDB-lite"/>
    </source>
</evidence>
<feature type="transmembrane region" description="Helical" evidence="10">
    <location>
        <begin position="307"/>
        <end position="329"/>
    </location>
</feature>
<dbReference type="Pfam" id="PF03169">
    <property type="entry name" value="OPT"/>
    <property type="match status" value="1"/>
</dbReference>
<feature type="transmembrane region" description="Helical" evidence="10">
    <location>
        <begin position="234"/>
        <end position="252"/>
    </location>
</feature>
<sequence length="759" mass="85079">MTEKELVKDQCHLEDRDEYHSSDSEKAADQQAVDEGCDGNEDINVVEDLVEEDLDIVNVNKIVGLTDDTTLKCFTVRAMIVATVMAAMSASVAQIMNFKPVPTPLSNTFVLMFAYVFSTLWSKFIPTGGWLNPFPLNSKEFACIYVCVNSANISAYATNIISAQNLYYNAQPSEAGAFFLILATQMIGYGIAGQLRSFLVFPQNMIWPQTLPIVTMIKSLVHDDKKHTQQRTRYFFMVFGAIFVYEIIPQYMFPMLGAFSVFCLARDDSLWFQRLFGGSGVNEGLGILSISLDWNLLSYLTPLVLPLWVQMNIYFGIVLLWLIAPLLYYTNVWNAQNYPFLSNAIWAINKTDGTSFIYPQSEILTENNVVNFTVVDEIGDPKYSALLAFSYVIINMGVTASISHIFLFYGKQIWFNLRNMGKGGKNATDIHNQLMQAYPEVPNWWYYIIYIVGLAVNIGLAYANSSQLPAWGVIFAVLLSTVLSLPMNMIQAVTGQGFGLNVVAEMIYGFIKPGYPVADMYFKTLGYNTLSQAGNMGNDLKVGHYMKVPPRWTFFYQMWGTLLGSVFNYIVNVSILSSKRDILLDPNGGNNVWSGAGIQTINSAAISWGGIGPLRMFGPSTEYPIVLWAFIIGFFLPLPGYILHRLYPNVAFFRHINIPMIAIGLAILPGTSSSWITCSFILIIVSQWFVKRRYPNWYIKYNYLTSAALDSGTSLMVFFLAFAVNGGGNGIVYSFPTWWGNRIDAPYIDHCCLNCPTSS</sequence>
<evidence type="ECO:0000256" key="4">
    <source>
        <dbReference type="ARBA" id="ARBA00022692"/>
    </source>
</evidence>
<keyword evidence="6" id="KW-0653">Protein transport</keyword>
<feature type="transmembrane region" description="Helical" evidence="10">
    <location>
        <begin position="470"/>
        <end position="490"/>
    </location>
</feature>
<feature type="region of interest" description="Disordered" evidence="9">
    <location>
        <begin position="1"/>
        <end position="39"/>
    </location>
</feature>
<evidence type="ECO:0000256" key="2">
    <source>
        <dbReference type="ARBA" id="ARBA00008807"/>
    </source>
</evidence>
<organism evidence="11 12">
    <name type="scientific">Hesseltinella vesiculosa</name>
    <dbReference type="NCBI Taxonomy" id="101127"/>
    <lineage>
        <taxon>Eukaryota</taxon>
        <taxon>Fungi</taxon>
        <taxon>Fungi incertae sedis</taxon>
        <taxon>Mucoromycota</taxon>
        <taxon>Mucoromycotina</taxon>
        <taxon>Mucoromycetes</taxon>
        <taxon>Mucorales</taxon>
        <taxon>Cunninghamellaceae</taxon>
        <taxon>Hesseltinella</taxon>
    </lineage>
</organism>
<keyword evidence="8 10" id="KW-0472">Membrane</keyword>
<evidence type="ECO:0000256" key="3">
    <source>
        <dbReference type="ARBA" id="ARBA00022448"/>
    </source>
</evidence>
<keyword evidence="7 10" id="KW-1133">Transmembrane helix</keyword>
<comment type="caution">
    <text evidence="11">The sequence shown here is derived from an EMBL/GenBank/DDBJ whole genome shotgun (WGS) entry which is preliminary data.</text>
</comment>
<feature type="transmembrane region" description="Helical" evidence="10">
    <location>
        <begin position="386"/>
        <end position="409"/>
    </location>
</feature>
<dbReference type="InterPro" id="IPR004813">
    <property type="entry name" value="OPT"/>
</dbReference>
<dbReference type="PANTHER" id="PTHR22601">
    <property type="entry name" value="ISP4 LIKE PROTEIN"/>
    <property type="match status" value="1"/>
</dbReference>
<dbReference type="OrthoDB" id="9986677at2759"/>
<feature type="transmembrane region" description="Helical" evidence="10">
    <location>
        <begin position="592"/>
        <end position="611"/>
    </location>
</feature>
<dbReference type="GO" id="GO:0035673">
    <property type="term" value="F:oligopeptide transmembrane transporter activity"/>
    <property type="evidence" value="ECO:0007669"/>
    <property type="project" value="InterPro"/>
</dbReference>
<dbReference type="GO" id="GO:0016020">
    <property type="term" value="C:membrane"/>
    <property type="evidence" value="ECO:0007669"/>
    <property type="project" value="UniProtKB-SubCell"/>
</dbReference>
<keyword evidence="5" id="KW-0571">Peptide transport</keyword>
<keyword evidence="3" id="KW-0813">Transport</keyword>